<dbReference type="InterPro" id="IPR043519">
    <property type="entry name" value="NT_sf"/>
</dbReference>
<keyword evidence="13" id="KW-1185">Reference proteome</keyword>
<keyword evidence="3 9" id="KW-0548">Nucleotidyltransferase</keyword>
<dbReference type="PANTHER" id="PTHR11276:SF28">
    <property type="entry name" value="DNA POLYMERASE LAMBDA"/>
    <property type="match status" value="1"/>
</dbReference>
<evidence type="ECO:0000256" key="5">
    <source>
        <dbReference type="ARBA" id="ARBA00022763"/>
    </source>
</evidence>
<evidence type="ECO:0000256" key="4">
    <source>
        <dbReference type="ARBA" id="ARBA00022705"/>
    </source>
</evidence>
<dbReference type="CDD" id="cd00141">
    <property type="entry name" value="NT_POLXc"/>
    <property type="match status" value="1"/>
</dbReference>
<dbReference type="EMBL" id="JBGBPQ010000026">
    <property type="protein sequence ID" value="KAL1498948.1"/>
    <property type="molecule type" value="Genomic_DNA"/>
</dbReference>
<dbReference type="InterPro" id="IPR028207">
    <property type="entry name" value="DNA_pol_B_palm_palm"/>
</dbReference>
<evidence type="ECO:0000256" key="2">
    <source>
        <dbReference type="ARBA" id="ARBA00022679"/>
    </source>
</evidence>
<name>A0AB34IF69_PRYPA</name>
<dbReference type="InterPro" id="IPR029398">
    <property type="entry name" value="PolB_thumb"/>
</dbReference>
<comment type="catalytic activity">
    <reaction evidence="8 9">
        <text>DNA(n) + a 2'-deoxyribonucleoside 5'-triphosphate = DNA(n+1) + diphosphate</text>
        <dbReference type="Rhea" id="RHEA:22508"/>
        <dbReference type="Rhea" id="RHEA-COMP:17339"/>
        <dbReference type="Rhea" id="RHEA-COMP:17340"/>
        <dbReference type="ChEBI" id="CHEBI:33019"/>
        <dbReference type="ChEBI" id="CHEBI:61560"/>
        <dbReference type="ChEBI" id="CHEBI:173112"/>
        <dbReference type="EC" id="2.7.7.7"/>
    </reaction>
</comment>
<dbReference type="InterPro" id="IPR027421">
    <property type="entry name" value="DNA_pol_lamdba_lyase_dom_sf"/>
</dbReference>
<feature type="region of interest" description="Disordered" evidence="10">
    <location>
        <begin position="144"/>
        <end position="187"/>
    </location>
</feature>
<evidence type="ECO:0000256" key="9">
    <source>
        <dbReference type="RuleBase" id="RU366014"/>
    </source>
</evidence>
<dbReference type="Gene3D" id="3.30.210.10">
    <property type="entry name" value="DNA polymerase, thumb domain"/>
    <property type="match status" value="1"/>
</dbReference>
<comment type="caution">
    <text evidence="12">The sequence shown here is derived from an EMBL/GenBank/DDBJ whole genome shotgun (WGS) entry which is preliminary data.</text>
</comment>
<evidence type="ECO:0000256" key="8">
    <source>
        <dbReference type="ARBA" id="ARBA00049244"/>
    </source>
</evidence>
<keyword evidence="1" id="KW-0237">DNA synthesis</keyword>
<feature type="compositionally biased region" description="Basic and acidic residues" evidence="10">
    <location>
        <begin position="251"/>
        <end position="270"/>
    </location>
</feature>
<dbReference type="Pfam" id="PF14716">
    <property type="entry name" value="HHH_8"/>
    <property type="match status" value="1"/>
</dbReference>
<dbReference type="GO" id="GO:0003887">
    <property type="term" value="F:DNA-directed DNA polymerase activity"/>
    <property type="evidence" value="ECO:0007669"/>
    <property type="project" value="UniProtKB-UniRule"/>
</dbReference>
<keyword evidence="6 9" id="KW-0239">DNA-directed DNA polymerase</keyword>
<dbReference type="PANTHER" id="PTHR11276">
    <property type="entry name" value="DNA POLYMERASE TYPE-X FAMILY MEMBER"/>
    <property type="match status" value="1"/>
</dbReference>
<dbReference type="InterPro" id="IPR002054">
    <property type="entry name" value="DNA-dir_DNA_pol_X"/>
</dbReference>
<dbReference type="InterPro" id="IPR022312">
    <property type="entry name" value="DNA_pol_X"/>
</dbReference>
<dbReference type="GO" id="GO:0005634">
    <property type="term" value="C:nucleus"/>
    <property type="evidence" value="ECO:0007669"/>
    <property type="project" value="UniProtKB-SubCell"/>
</dbReference>
<comment type="similarity">
    <text evidence="9">Belongs to the DNA polymerase type-X family.</text>
</comment>
<evidence type="ECO:0000256" key="3">
    <source>
        <dbReference type="ARBA" id="ARBA00022695"/>
    </source>
</evidence>
<dbReference type="Gene3D" id="3.30.460.10">
    <property type="entry name" value="Beta Polymerase, domain 2"/>
    <property type="match status" value="1"/>
</dbReference>
<keyword evidence="5 9" id="KW-0227">DNA damage</keyword>
<dbReference type="Pfam" id="PF14791">
    <property type="entry name" value="DNA_pol_B_thumb"/>
    <property type="match status" value="1"/>
</dbReference>
<dbReference type="InterPro" id="IPR002008">
    <property type="entry name" value="DNA_pol_X_beta-like"/>
</dbReference>
<dbReference type="SUPFAM" id="SSF81301">
    <property type="entry name" value="Nucleotidyltransferase"/>
    <property type="match status" value="1"/>
</dbReference>
<evidence type="ECO:0000256" key="6">
    <source>
        <dbReference type="ARBA" id="ARBA00022932"/>
    </source>
</evidence>
<dbReference type="Proteomes" id="UP001515480">
    <property type="component" value="Unassembled WGS sequence"/>
</dbReference>
<dbReference type="SUPFAM" id="SSF47802">
    <property type="entry name" value="DNA polymerase beta, N-terminal domain-like"/>
    <property type="match status" value="1"/>
</dbReference>
<dbReference type="InterPro" id="IPR037160">
    <property type="entry name" value="DNA_Pol_thumb_sf"/>
</dbReference>
<dbReference type="Pfam" id="PF14792">
    <property type="entry name" value="DNA_pol_B_palm"/>
    <property type="match status" value="1"/>
</dbReference>
<proteinExistence type="inferred from homology"/>
<dbReference type="AlphaFoldDB" id="A0AB34IF69"/>
<keyword evidence="2 9" id="KW-0808">Transferase</keyword>
<dbReference type="GO" id="GO:0003677">
    <property type="term" value="F:DNA binding"/>
    <property type="evidence" value="ECO:0007669"/>
    <property type="project" value="UniProtKB-UniRule"/>
</dbReference>
<organism evidence="12 13">
    <name type="scientific">Prymnesium parvum</name>
    <name type="common">Toxic golden alga</name>
    <dbReference type="NCBI Taxonomy" id="97485"/>
    <lineage>
        <taxon>Eukaryota</taxon>
        <taxon>Haptista</taxon>
        <taxon>Haptophyta</taxon>
        <taxon>Prymnesiophyceae</taxon>
        <taxon>Prymnesiales</taxon>
        <taxon>Prymnesiaceae</taxon>
        <taxon>Prymnesium</taxon>
    </lineage>
</organism>
<dbReference type="InterPro" id="IPR018944">
    <property type="entry name" value="DNA_pol_lambd_fingers_domain"/>
</dbReference>
<dbReference type="PRINTS" id="PR00870">
    <property type="entry name" value="DNAPOLXBETA"/>
</dbReference>
<feature type="region of interest" description="Disordered" evidence="10">
    <location>
        <begin position="208"/>
        <end position="319"/>
    </location>
</feature>
<keyword evidence="9" id="KW-0539">Nucleus</keyword>
<dbReference type="SUPFAM" id="SSF81585">
    <property type="entry name" value="PsbU/PolX domain-like"/>
    <property type="match status" value="1"/>
</dbReference>
<comment type="subcellular location">
    <subcellularLocation>
        <location evidence="9">Nucleus</location>
    </subcellularLocation>
</comment>
<evidence type="ECO:0000256" key="10">
    <source>
        <dbReference type="SAM" id="MobiDB-lite"/>
    </source>
</evidence>
<dbReference type="InterPro" id="IPR010996">
    <property type="entry name" value="HHH_MUS81"/>
</dbReference>
<feature type="compositionally biased region" description="Basic and acidic residues" evidence="10">
    <location>
        <begin position="280"/>
        <end position="293"/>
    </location>
</feature>
<feature type="compositionally biased region" description="Low complexity" evidence="10">
    <location>
        <begin position="208"/>
        <end position="241"/>
    </location>
</feature>
<dbReference type="Gene3D" id="1.10.150.20">
    <property type="entry name" value="5' to 3' exonuclease, C-terminal subdomain"/>
    <property type="match status" value="1"/>
</dbReference>
<dbReference type="Pfam" id="PF10391">
    <property type="entry name" value="DNA_pol_lambd_f"/>
    <property type="match status" value="1"/>
</dbReference>
<dbReference type="SMART" id="SM00483">
    <property type="entry name" value="POLXc"/>
    <property type="match status" value="1"/>
</dbReference>
<sequence length="623" mass="63935">MSEAPAPREQWEVQLRGSWEACGEALLHAIAAGHSTYRAHGFTYSIDLRAGVQRNLTTGRERRLRVRRPAPLSSPSLPPAATSAAIPPAATSAAIPLAATSAAIPPAATSAAIPPAATSAAIPPAATSAAIPPAATSAAIPPTTAASASVPSSSAPSITSVPSSSSSSASSTAATTASTNSSSTAATTGSTTIAAAATSATAHVSVSTASTCTTSPTPPTTSRLAASSATSSPTSAASLPPFNTTPSAAVTRHDARATPPAEEKGCRTEDSSPLAPTPSRAEECAAGRAEEGHASTPRKRAREDEGRGDAPSGGGSANERLADIFEEMSVIMNLKKERFRSSAYDKAAKALRAHAAPILSGAQAKSIAGIGGGMARRIDEALARGELAELEALRRDDDVLALRSLRQVYGVGPVRAGALVAAGVRSLGALREAVAEGRVALDGAQRVGLRLAEELACKVPRDEVAAHEAALRAAAEGGPPLRLVVCGSYRRGKAASGDIDALITHAHKDGPCGDLLGGFIRSLRAAGYVTDDLAFGSTKYMGVCRLPGEGMLHRRLDVRAVPRENFHYATLYFTGSNTLNVKMRLRAIELGWTLNEYRLQKANGECVPASSEHDIFEALGMPY</sequence>
<evidence type="ECO:0000313" key="13">
    <source>
        <dbReference type="Proteomes" id="UP001515480"/>
    </source>
</evidence>
<accession>A0AB34IF69</accession>
<gene>
    <name evidence="12" type="ORF">AB1Y20_013469</name>
</gene>
<reference evidence="12 13" key="1">
    <citation type="journal article" date="2024" name="Science">
        <title>Giant polyketide synthase enzymes in the biosynthesis of giant marine polyether toxins.</title>
        <authorList>
            <person name="Fallon T.R."/>
            <person name="Shende V.V."/>
            <person name="Wierzbicki I.H."/>
            <person name="Pendleton A.L."/>
            <person name="Watervoot N.F."/>
            <person name="Auber R.P."/>
            <person name="Gonzalez D.J."/>
            <person name="Wisecaver J.H."/>
            <person name="Moore B.S."/>
        </authorList>
    </citation>
    <scope>NUCLEOTIDE SEQUENCE [LARGE SCALE GENOMIC DNA]</scope>
    <source>
        <strain evidence="12 13">12B1</strain>
    </source>
</reference>
<evidence type="ECO:0000256" key="1">
    <source>
        <dbReference type="ARBA" id="ARBA00022634"/>
    </source>
</evidence>
<keyword evidence="7 9" id="KW-0234">DNA repair</keyword>
<protein>
    <recommendedName>
        <fullName evidence="9">DNA polymerase</fullName>
        <ecNumber evidence="9">2.7.7.7</ecNumber>
    </recommendedName>
</protein>
<dbReference type="GO" id="GO:0046872">
    <property type="term" value="F:metal ion binding"/>
    <property type="evidence" value="ECO:0007669"/>
    <property type="project" value="UniProtKB-UniRule"/>
</dbReference>
<evidence type="ECO:0000313" key="12">
    <source>
        <dbReference type="EMBL" id="KAL1498948.1"/>
    </source>
</evidence>
<comment type="function">
    <text evidence="9">DNA polymerase that functions in several pathways of DNA repair. Involved in base excision repair (BER) responsible for repair of lesions that give rise to abasic (AP) sites in DNA. Also contributes to DNA double-strand break repair by non-homologous end joining and homologous recombination. Has both template-dependent and template-independent (terminal transferase) DNA polymerase activities. Has also a 5'-deoxyribose-5-phosphate lyase (dRP lyase) activity.</text>
</comment>
<dbReference type="EC" id="2.7.7.7" evidence="9"/>
<evidence type="ECO:0000259" key="11">
    <source>
        <dbReference type="SMART" id="SM00483"/>
    </source>
</evidence>
<dbReference type="PRINTS" id="PR00869">
    <property type="entry name" value="DNAPOLX"/>
</dbReference>
<keyword evidence="4" id="KW-0235">DNA replication</keyword>
<dbReference type="GO" id="GO:0006303">
    <property type="term" value="P:double-strand break repair via nonhomologous end joining"/>
    <property type="evidence" value="ECO:0007669"/>
    <property type="project" value="TreeGrafter"/>
</dbReference>
<dbReference type="Gene3D" id="1.10.150.110">
    <property type="entry name" value="DNA polymerase beta, N-terminal domain-like"/>
    <property type="match status" value="1"/>
</dbReference>
<feature type="domain" description="DNA-directed DNA polymerase X" evidence="11">
    <location>
        <begin position="316"/>
        <end position="623"/>
    </location>
</feature>
<evidence type="ECO:0000256" key="7">
    <source>
        <dbReference type="ARBA" id="ARBA00023204"/>
    </source>
</evidence>